<keyword evidence="2" id="KW-1003">Cell membrane</keyword>
<evidence type="ECO:0000256" key="3">
    <source>
        <dbReference type="ARBA" id="ARBA00022692"/>
    </source>
</evidence>
<keyword evidence="3 9" id="KW-0812">Transmembrane</keyword>
<evidence type="ECO:0000256" key="6">
    <source>
        <dbReference type="ARBA" id="ARBA00023118"/>
    </source>
</evidence>
<keyword evidence="6" id="KW-0051">Antiviral defense</keyword>
<evidence type="ECO:0000256" key="7">
    <source>
        <dbReference type="ARBA" id="ARBA00023136"/>
    </source>
</evidence>
<feature type="transmembrane region" description="Helical" evidence="9">
    <location>
        <begin position="149"/>
        <end position="172"/>
    </location>
</feature>
<evidence type="ECO:0000313" key="11">
    <source>
        <dbReference type="EMBL" id="AHF46272.1"/>
    </source>
</evidence>
<dbReference type="GO" id="GO:0000166">
    <property type="term" value="F:nucleotide binding"/>
    <property type="evidence" value="ECO:0007669"/>
    <property type="project" value="UniProtKB-KW"/>
</dbReference>
<feature type="transmembrane region" description="Helical" evidence="9">
    <location>
        <begin position="76"/>
        <end position="98"/>
    </location>
</feature>
<accession>W0FY98</accession>
<evidence type="ECO:0000256" key="2">
    <source>
        <dbReference type="ARBA" id="ARBA00022475"/>
    </source>
</evidence>
<evidence type="ECO:0000256" key="4">
    <source>
        <dbReference type="ARBA" id="ARBA00022741"/>
    </source>
</evidence>
<dbReference type="AlphaFoldDB" id="W0FY98"/>
<evidence type="ECO:0000256" key="1">
    <source>
        <dbReference type="ARBA" id="ARBA00004236"/>
    </source>
</evidence>
<sequence length="173" mass="17955">MASRPAFTRNPPQEDAMQTDATRPGRTGDPLEKALASAAAEIARLDGKAGVMLTASSLVAAILVGVVPNADLSGPVAVLIGLGVLLNVAAMVAVLLVIRSRFGRPEAVRGSFLHWATLTPEELLEELTQDRRAAQAVTLSRIALGKHRLVRLAVDLTVAAAGVLALSLLAALV</sequence>
<evidence type="ECO:0000256" key="5">
    <source>
        <dbReference type="ARBA" id="ARBA00022989"/>
    </source>
</evidence>
<dbReference type="InterPro" id="IPR043760">
    <property type="entry name" value="PycTM_dom"/>
</dbReference>
<evidence type="ECO:0000259" key="10">
    <source>
        <dbReference type="Pfam" id="PF18967"/>
    </source>
</evidence>
<evidence type="ECO:0000256" key="8">
    <source>
        <dbReference type="SAM" id="MobiDB-lite"/>
    </source>
</evidence>
<feature type="transmembrane region" description="Helical" evidence="9">
    <location>
        <begin position="51"/>
        <end position="70"/>
    </location>
</feature>
<dbReference type="EMBL" id="KF501372">
    <property type="protein sequence ID" value="AHF46272.1"/>
    <property type="molecule type" value="Genomic_DNA"/>
</dbReference>
<dbReference type="Pfam" id="PF18967">
    <property type="entry name" value="PycTM"/>
    <property type="match status" value="1"/>
</dbReference>
<reference evidence="11" key="1">
    <citation type="submission" date="2013-08" db="EMBL/GenBank/DDBJ databases">
        <title>Two distinct conjugal transfer systems on Streptomyces plasmid pZL1.</title>
        <authorList>
            <person name="Zhao L."/>
            <person name="Zhong L."/>
            <person name="Qin Z."/>
        </authorList>
    </citation>
    <scope>NUCLEOTIDE SEQUENCE</scope>
    <source>
        <strain evidence="11">14R-10</strain>
        <plasmid evidence="11">pZL1</plasmid>
    </source>
</reference>
<dbReference type="GO" id="GO:0005886">
    <property type="term" value="C:plasma membrane"/>
    <property type="evidence" value="ECO:0007669"/>
    <property type="project" value="UniProtKB-SubCell"/>
</dbReference>
<evidence type="ECO:0000256" key="9">
    <source>
        <dbReference type="SAM" id="Phobius"/>
    </source>
</evidence>
<keyword evidence="4" id="KW-0547">Nucleotide-binding</keyword>
<comment type="subcellular location">
    <subcellularLocation>
        <location evidence="1">Cell membrane</location>
    </subcellularLocation>
</comment>
<organism evidence="11">
    <name type="scientific">Streptomyces sp. 14R-10</name>
    <dbReference type="NCBI Taxonomy" id="1442159"/>
    <lineage>
        <taxon>Bacteria</taxon>
        <taxon>Bacillati</taxon>
        <taxon>Actinomycetota</taxon>
        <taxon>Actinomycetes</taxon>
        <taxon>Kitasatosporales</taxon>
        <taxon>Streptomycetaceae</taxon>
        <taxon>Streptomyces</taxon>
    </lineage>
</organism>
<name>W0FY98_9ACTN</name>
<keyword evidence="5 9" id="KW-1133">Transmembrane helix</keyword>
<keyword evidence="7 9" id="KW-0472">Membrane</keyword>
<gene>
    <name evidence="11" type="ORF">pZL1.107</name>
</gene>
<keyword evidence="11" id="KW-0614">Plasmid</keyword>
<geneLocation type="plasmid" evidence="11">
    <name>pZL1</name>
</geneLocation>
<feature type="domain" description="Pycsar effector protein" evidence="10">
    <location>
        <begin position="31"/>
        <end position="169"/>
    </location>
</feature>
<feature type="region of interest" description="Disordered" evidence="8">
    <location>
        <begin position="1"/>
        <end position="29"/>
    </location>
</feature>
<dbReference type="GO" id="GO:0051607">
    <property type="term" value="P:defense response to virus"/>
    <property type="evidence" value="ECO:0007669"/>
    <property type="project" value="UniProtKB-KW"/>
</dbReference>
<proteinExistence type="predicted"/>
<protein>
    <submittedName>
        <fullName evidence="11">SpdB3-like protein</fullName>
    </submittedName>
</protein>